<organism evidence="2 3">
    <name type="scientific">Protopolystoma xenopodis</name>
    <dbReference type="NCBI Taxonomy" id="117903"/>
    <lineage>
        <taxon>Eukaryota</taxon>
        <taxon>Metazoa</taxon>
        <taxon>Spiralia</taxon>
        <taxon>Lophotrochozoa</taxon>
        <taxon>Platyhelminthes</taxon>
        <taxon>Monogenea</taxon>
        <taxon>Polyopisthocotylea</taxon>
        <taxon>Polystomatidea</taxon>
        <taxon>Polystomatidae</taxon>
        <taxon>Protopolystoma</taxon>
    </lineage>
</organism>
<evidence type="ECO:0000256" key="1">
    <source>
        <dbReference type="SAM" id="MobiDB-lite"/>
    </source>
</evidence>
<gene>
    <name evidence="2" type="ORF">PXEA_LOCUS27433</name>
</gene>
<protein>
    <submittedName>
        <fullName evidence="2">Uncharacterized protein</fullName>
    </submittedName>
</protein>
<dbReference type="Proteomes" id="UP000784294">
    <property type="component" value="Unassembled WGS sequence"/>
</dbReference>
<dbReference type="EMBL" id="CAAALY010246792">
    <property type="protein sequence ID" value="VEL33993.1"/>
    <property type="molecule type" value="Genomic_DNA"/>
</dbReference>
<comment type="caution">
    <text evidence="2">The sequence shown here is derived from an EMBL/GenBank/DDBJ whole genome shotgun (WGS) entry which is preliminary data.</text>
</comment>
<evidence type="ECO:0000313" key="2">
    <source>
        <dbReference type="EMBL" id="VEL33993.1"/>
    </source>
</evidence>
<dbReference type="GO" id="GO:0005085">
    <property type="term" value="F:guanyl-nucleotide exchange factor activity"/>
    <property type="evidence" value="ECO:0007669"/>
    <property type="project" value="InterPro"/>
</dbReference>
<proteinExistence type="predicted"/>
<dbReference type="PANTHER" id="PTHR23317:SF26">
    <property type="entry name" value="ZIZIMIN, ISOFORM K"/>
    <property type="match status" value="1"/>
</dbReference>
<dbReference type="PANTHER" id="PTHR23317">
    <property type="entry name" value="DEDICATOR OF CYTOKINESIS DOCK"/>
    <property type="match status" value="1"/>
</dbReference>
<feature type="region of interest" description="Disordered" evidence="1">
    <location>
        <begin position="57"/>
        <end position="100"/>
    </location>
</feature>
<dbReference type="AlphaFoldDB" id="A0A448XDI3"/>
<name>A0A448XDI3_9PLAT</name>
<dbReference type="GO" id="GO:0007264">
    <property type="term" value="P:small GTPase-mediated signal transduction"/>
    <property type="evidence" value="ECO:0007669"/>
    <property type="project" value="InterPro"/>
</dbReference>
<keyword evidence="3" id="KW-1185">Reference proteome</keyword>
<evidence type="ECO:0000313" key="3">
    <source>
        <dbReference type="Proteomes" id="UP000784294"/>
    </source>
</evidence>
<dbReference type="OrthoDB" id="6158193at2759"/>
<reference evidence="2" key="1">
    <citation type="submission" date="2018-11" db="EMBL/GenBank/DDBJ databases">
        <authorList>
            <consortium name="Pathogen Informatics"/>
        </authorList>
    </citation>
    <scope>NUCLEOTIDE SEQUENCE</scope>
</reference>
<dbReference type="InterPro" id="IPR026791">
    <property type="entry name" value="DOCK"/>
</dbReference>
<accession>A0A448XDI3</accession>
<feature type="compositionally biased region" description="Polar residues" evidence="1">
    <location>
        <begin position="63"/>
        <end position="100"/>
    </location>
</feature>
<sequence>MGSLCLVGLRNANQTQRPLTTPLASPVHHAPLSSTAGAAVINRSSIHLTAMATPQPLNPPSIVGTNGTTSCTTNQLPSSSPPRTSVHPSPAINSGPSTGHSFSASRPSYVNLASPGTIPFTSGAFVANTSSLLSAAPGPTITMAPGGTVSSAGRLGLTEKDVQILSQVFKMIISVSRLVSEIGPEFEASLSLLHSLAQADVRRTSLTNGEYSESKENSSRTFFQDADSCSTLPARSSASQVFLEETDDLLRRVRTVLLSTAEMRQHQDDPERLVDLHYSLARSYASNPALRRDSCA</sequence>